<reference evidence="1" key="2">
    <citation type="journal article" date="2015" name="Data Brief">
        <title>Shoot transcriptome of the giant reed, Arundo donax.</title>
        <authorList>
            <person name="Barrero R.A."/>
            <person name="Guerrero F.D."/>
            <person name="Moolhuijzen P."/>
            <person name="Goolsby J.A."/>
            <person name="Tidwell J."/>
            <person name="Bellgard S.E."/>
            <person name="Bellgard M.I."/>
        </authorList>
    </citation>
    <scope>NUCLEOTIDE SEQUENCE</scope>
    <source>
        <tissue evidence="1">Shoot tissue taken approximately 20 cm above the soil surface</tissue>
    </source>
</reference>
<dbReference type="AlphaFoldDB" id="A0A0A9G4F6"/>
<reference evidence="1" key="1">
    <citation type="submission" date="2014-09" db="EMBL/GenBank/DDBJ databases">
        <authorList>
            <person name="Magalhaes I.L.F."/>
            <person name="Oliveira U."/>
            <person name="Santos F.R."/>
            <person name="Vidigal T.H.D.A."/>
            <person name="Brescovit A.D."/>
            <person name="Santos A.J."/>
        </authorList>
    </citation>
    <scope>NUCLEOTIDE SEQUENCE</scope>
    <source>
        <tissue evidence="1">Shoot tissue taken approximately 20 cm above the soil surface</tissue>
    </source>
</reference>
<evidence type="ECO:0000313" key="1">
    <source>
        <dbReference type="EMBL" id="JAE15508.1"/>
    </source>
</evidence>
<name>A0A0A9G4F6_ARUDO</name>
<dbReference type="EMBL" id="GBRH01182388">
    <property type="protein sequence ID" value="JAE15508.1"/>
    <property type="molecule type" value="Transcribed_RNA"/>
</dbReference>
<accession>A0A0A9G4F6</accession>
<organism evidence="1">
    <name type="scientific">Arundo donax</name>
    <name type="common">Giant reed</name>
    <name type="synonym">Donax arundinaceus</name>
    <dbReference type="NCBI Taxonomy" id="35708"/>
    <lineage>
        <taxon>Eukaryota</taxon>
        <taxon>Viridiplantae</taxon>
        <taxon>Streptophyta</taxon>
        <taxon>Embryophyta</taxon>
        <taxon>Tracheophyta</taxon>
        <taxon>Spermatophyta</taxon>
        <taxon>Magnoliopsida</taxon>
        <taxon>Liliopsida</taxon>
        <taxon>Poales</taxon>
        <taxon>Poaceae</taxon>
        <taxon>PACMAD clade</taxon>
        <taxon>Arundinoideae</taxon>
        <taxon>Arundineae</taxon>
        <taxon>Arundo</taxon>
    </lineage>
</organism>
<sequence length="56" mass="6405">MNVTLTSITTRAPGPCLQQSHSYVEENVKSHSSDYNKRQQIVRSCMFFKIFVGQVL</sequence>
<proteinExistence type="predicted"/>
<protein>
    <submittedName>
        <fullName evidence="1">Uncharacterized protein</fullName>
    </submittedName>
</protein>